<feature type="compositionally biased region" description="Acidic residues" evidence="1">
    <location>
        <begin position="117"/>
        <end position="130"/>
    </location>
</feature>
<dbReference type="GeneID" id="25731151"/>
<dbReference type="EMBL" id="KK104187">
    <property type="protein sequence ID" value="KIY94296.1"/>
    <property type="molecule type" value="Genomic_DNA"/>
</dbReference>
<dbReference type="KEGG" id="mng:MNEG_13666"/>
<accession>A0A0D2LXR5</accession>
<reference evidence="2 3" key="1">
    <citation type="journal article" date="2013" name="BMC Genomics">
        <title>Reconstruction of the lipid metabolism for the microalga Monoraphidium neglectum from its genome sequence reveals characteristics suitable for biofuel production.</title>
        <authorList>
            <person name="Bogen C."/>
            <person name="Al-Dilaimi A."/>
            <person name="Albersmeier A."/>
            <person name="Wichmann J."/>
            <person name="Grundmann M."/>
            <person name="Rupp O."/>
            <person name="Lauersen K.J."/>
            <person name="Blifernez-Klassen O."/>
            <person name="Kalinowski J."/>
            <person name="Goesmann A."/>
            <person name="Mussgnug J.H."/>
            <person name="Kruse O."/>
        </authorList>
    </citation>
    <scope>NUCLEOTIDE SEQUENCE [LARGE SCALE GENOMIC DNA]</scope>
    <source>
        <strain evidence="2 3">SAG 48.87</strain>
    </source>
</reference>
<proteinExistence type="predicted"/>
<keyword evidence="3" id="KW-1185">Reference proteome</keyword>
<evidence type="ECO:0000256" key="1">
    <source>
        <dbReference type="SAM" id="MobiDB-lite"/>
    </source>
</evidence>
<dbReference type="RefSeq" id="XP_013893316.1">
    <property type="nucleotide sequence ID" value="XM_014037862.1"/>
</dbReference>
<feature type="region of interest" description="Disordered" evidence="1">
    <location>
        <begin position="105"/>
        <end position="168"/>
    </location>
</feature>
<evidence type="ECO:0000313" key="2">
    <source>
        <dbReference type="EMBL" id="KIY94296.1"/>
    </source>
</evidence>
<evidence type="ECO:0000313" key="3">
    <source>
        <dbReference type="Proteomes" id="UP000054498"/>
    </source>
</evidence>
<sequence>MCQPDPAAAPSVLVAAGFHGSFCPPCFASGLPSLCSHKPPVWSASLCVLDVRCPGSGVTARYSAMHRSIFPAIRASRGHYIFTSHGSTPMAAWDLRKMGAGPLYQEERLPGGIGGGDGDEVDDEDEDTSSDDGASLGQWTSMQVDGASAAMGAGEREEELQNGEVEQQQAAAGTCQGVGARAAAAAPARHAAAAGIAAEPAGKTHHALWLEASEDELLGRDELGILGDFKFALAQPKALSAKISDGSKPCPLPATF</sequence>
<gene>
    <name evidence="2" type="ORF">MNEG_13666</name>
</gene>
<dbReference type="Proteomes" id="UP000054498">
    <property type="component" value="Unassembled WGS sequence"/>
</dbReference>
<organism evidence="2 3">
    <name type="scientific">Monoraphidium neglectum</name>
    <dbReference type="NCBI Taxonomy" id="145388"/>
    <lineage>
        <taxon>Eukaryota</taxon>
        <taxon>Viridiplantae</taxon>
        <taxon>Chlorophyta</taxon>
        <taxon>core chlorophytes</taxon>
        <taxon>Chlorophyceae</taxon>
        <taxon>CS clade</taxon>
        <taxon>Sphaeropleales</taxon>
        <taxon>Selenastraceae</taxon>
        <taxon>Monoraphidium</taxon>
    </lineage>
</organism>
<name>A0A0D2LXR5_9CHLO</name>
<dbReference type="OrthoDB" id="547428at2759"/>
<protein>
    <submittedName>
        <fullName evidence="2">Uncharacterized protein</fullName>
    </submittedName>
</protein>
<dbReference type="AlphaFoldDB" id="A0A0D2LXR5"/>